<dbReference type="AlphaFoldDB" id="A0A4U1GG44"/>
<feature type="signal peptide" evidence="1">
    <location>
        <begin position="1"/>
        <end position="23"/>
    </location>
</feature>
<proteinExistence type="predicted"/>
<dbReference type="Proteomes" id="UP000309594">
    <property type="component" value="Unassembled WGS sequence"/>
</dbReference>
<dbReference type="EMBL" id="SWDX01000003">
    <property type="protein sequence ID" value="TKC62059.1"/>
    <property type="molecule type" value="Genomic_DNA"/>
</dbReference>
<dbReference type="InterPro" id="IPR008979">
    <property type="entry name" value="Galactose-bd-like_sf"/>
</dbReference>
<comment type="caution">
    <text evidence="3">The sequence shown here is derived from an EMBL/GenBank/DDBJ whole genome shotgun (WGS) entry which is preliminary data.</text>
</comment>
<dbReference type="PROSITE" id="PS50022">
    <property type="entry name" value="FA58C_3"/>
    <property type="match status" value="1"/>
</dbReference>
<evidence type="ECO:0000313" key="4">
    <source>
        <dbReference type="Proteomes" id="UP000309594"/>
    </source>
</evidence>
<protein>
    <submittedName>
        <fullName evidence="3">Discoidin domain-containing protein</fullName>
    </submittedName>
</protein>
<feature type="domain" description="F5/8 type C" evidence="2">
    <location>
        <begin position="32"/>
        <end position="175"/>
    </location>
</feature>
<dbReference type="RefSeq" id="WP_136879726.1">
    <property type="nucleotide sequence ID" value="NZ_SWDX01000003.1"/>
</dbReference>
<organism evidence="3 4">
    <name type="scientific">Pedobacter hiemivivus</name>
    <dbReference type="NCBI Taxonomy" id="2530454"/>
    <lineage>
        <taxon>Bacteria</taxon>
        <taxon>Pseudomonadati</taxon>
        <taxon>Bacteroidota</taxon>
        <taxon>Sphingobacteriia</taxon>
        <taxon>Sphingobacteriales</taxon>
        <taxon>Sphingobacteriaceae</taxon>
        <taxon>Pedobacter</taxon>
    </lineage>
</organism>
<dbReference type="SUPFAM" id="SSF49785">
    <property type="entry name" value="Galactose-binding domain-like"/>
    <property type="match status" value="1"/>
</dbReference>
<dbReference type="Gene3D" id="2.60.120.260">
    <property type="entry name" value="Galactose-binding domain-like"/>
    <property type="match status" value="1"/>
</dbReference>
<keyword evidence="1" id="KW-0732">Signal</keyword>
<name>A0A4U1GG44_9SPHI</name>
<dbReference type="InterPro" id="IPR000421">
    <property type="entry name" value="FA58C"/>
</dbReference>
<feature type="chain" id="PRO_5020547034" evidence="1">
    <location>
        <begin position="24"/>
        <end position="179"/>
    </location>
</feature>
<sequence length="179" mass="19659">MKKTIILSVLLSVGMLGVNANHANLSVKPHLKNPISKFQDEDKELTKDRWQWLATASLNPEGAKKAIDNDPATRWETRVSQASGQFFILDMNAANTVSKIVLDVTASKNDSPKGYEVYMSNDGTNWGTVLASGAGAQNETVIIFNKKTAGRYIKVIQTGATGNYWSIHEFRVFGQAAKK</sequence>
<accession>A0A4U1GG44</accession>
<evidence type="ECO:0000259" key="2">
    <source>
        <dbReference type="PROSITE" id="PS50022"/>
    </source>
</evidence>
<gene>
    <name evidence="3" type="ORF">FBD94_07430</name>
</gene>
<evidence type="ECO:0000313" key="3">
    <source>
        <dbReference type="EMBL" id="TKC62059.1"/>
    </source>
</evidence>
<dbReference type="Pfam" id="PF00754">
    <property type="entry name" value="F5_F8_type_C"/>
    <property type="match status" value="1"/>
</dbReference>
<evidence type="ECO:0000256" key="1">
    <source>
        <dbReference type="SAM" id="SignalP"/>
    </source>
</evidence>
<reference evidence="3 4" key="1">
    <citation type="submission" date="2019-04" db="EMBL/GenBank/DDBJ databases">
        <title>Pedobacter sp. RP-1-16 sp. nov., isolated from Arctic soil.</title>
        <authorList>
            <person name="Dahal R.H."/>
            <person name="Kim D.-U."/>
        </authorList>
    </citation>
    <scope>NUCLEOTIDE SEQUENCE [LARGE SCALE GENOMIC DNA]</scope>
    <source>
        <strain evidence="3 4">RP-1-16</strain>
    </source>
</reference>